<feature type="signal peptide" evidence="1">
    <location>
        <begin position="1"/>
        <end position="19"/>
    </location>
</feature>
<organism evidence="2 3">
    <name type="scientific">Acrobeloides nanus</name>
    <dbReference type="NCBI Taxonomy" id="290746"/>
    <lineage>
        <taxon>Eukaryota</taxon>
        <taxon>Metazoa</taxon>
        <taxon>Ecdysozoa</taxon>
        <taxon>Nematoda</taxon>
        <taxon>Chromadorea</taxon>
        <taxon>Rhabditida</taxon>
        <taxon>Tylenchina</taxon>
        <taxon>Cephalobomorpha</taxon>
        <taxon>Cephaloboidea</taxon>
        <taxon>Cephalobidae</taxon>
        <taxon>Acrobeloides</taxon>
    </lineage>
</organism>
<dbReference type="WBParaSite" id="ACRNAN_scaffold8971.g13179.t1">
    <property type="protein sequence ID" value="ACRNAN_scaffold8971.g13179.t1"/>
    <property type="gene ID" value="ACRNAN_scaffold8971.g13179"/>
</dbReference>
<reference evidence="3" key="1">
    <citation type="submission" date="2022-11" db="UniProtKB">
        <authorList>
            <consortium name="WormBaseParasite"/>
        </authorList>
    </citation>
    <scope>IDENTIFICATION</scope>
</reference>
<dbReference type="Proteomes" id="UP000887540">
    <property type="component" value="Unplaced"/>
</dbReference>
<evidence type="ECO:0000256" key="1">
    <source>
        <dbReference type="SAM" id="SignalP"/>
    </source>
</evidence>
<keyword evidence="2" id="KW-1185">Reference proteome</keyword>
<feature type="chain" id="PRO_5037815421" evidence="1">
    <location>
        <begin position="20"/>
        <end position="311"/>
    </location>
</feature>
<proteinExistence type="predicted"/>
<dbReference type="AlphaFoldDB" id="A0A914EK18"/>
<evidence type="ECO:0000313" key="3">
    <source>
        <dbReference type="WBParaSite" id="ACRNAN_scaffold8971.g13179.t1"/>
    </source>
</evidence>
<evidence type="ECO:0000313" key="2">
    <source>
        <dbReference type="Proteomes" id="UP000887540"/>
    </source>
</evidence>
<protein>
    <submittedName>
        <fullName evidence="3">Uncharacterized protein</fullName>
    </submittedName>
</protein>
<sequence>MNSLNFLVVFVLGSALALSWPWTKHVINQKSPAIIEFDSASGSNWPSVSFSFSLKFTKLQKFFTHIVKSYVDSDILITFFQLPMSQQNCIEHALMENWQNMNDTLDQMMEMCPNASDAIENIYYEVIAEMVEYGQEFMNISDSIPASIQDAIQQLVTATMTLQTENLFQNQTALQELLVPALQNFLQIPQTDLQTLANEYPILAPILTGNDQQSLEILIQSAIDMIENGTTYNEGTIQNAYDQLTQYLKFFVQQILYDIDNATEDNLPSNINHALKQYIGNKIAKCFSKFANFPFLKVTIDQVNDVYEIST</sequence>
<name>A0A914EK18_9BILA</name>
<accession>A0A914EK18</accession>
<keyword evidence="1" id="KW-0732">Signal</keyword>